<accession>A0A5J4YX77</accession>
<protein>
    <submittedName>
        <fullName evidence="2">Uncharacterized protein</fullName>
    </submittedName>
</protein>
<keyword evidence="3" id="KW-1185">Reference proteome</keyword>
<name>A0A5J4YX77_PORPP</name>
<reference evidence="3" key="1">
    <citation type="journal article" date="2019" name="Nat. Commun.">
        <title>Expansion of phycobilisome linker gene families in mesophilic red algae.</title>
        <authorList>
            <person name="Lee J."/>
            <person name="Kim D."/>
            <person name="Bhattacharya D."/>
            <person name="Yoon H.S."/>
        </authorList>
    </citation>
    <scope>NUCLEOTIDE SEQUENCE [LARGE SCALE GENOMIC DNA]</scope>
    <source>
        <strain evidence="3">CCMP 1328</strain>
    </source>
</reference>
<proteinExistence type="predicted"/>
<dbReference type="Proteomes" id="UP000324585">
    <property type="component" value="Unassembled WGS sequence"/>
</dbReference>
<feature type="region of interest" description="Disordered" evidence="1">
    <location>
        <begin position="22"/>
        <end position="48"/>
    </location>
</feature>
<comment type="caution">
    <text evidence="2">The sequence shown here is derived from an EMBL/GenBank/DDBJ whole genome shotgun (WGS) entry which is preliminary data.</text>
</comment>
<dbReference type="AlphaFoldDB" id="A0A5J4YX77"/>
<evidence type="ECO:0000313" key="3">
    <source>
        <dbReference type="Proteomes" id="UP000324585"/>
    </source>
</evidence>
<dbReference type="EMBL" id="VRMN01000004">
    <property type="protein sequence ID" value="KAA8495067.1"/>
    <property type="molecule type" value="Genomic_DNA"/>
</dbReference>
<organism evidence="2 3">
    <name type="scientific">Porphyridium purpureum</name>
    <name type="common">Red alga</name>
    <name type="synonym">Porphyridium cruentum</name>
    <dbReference type="NCBI Taxonomy" id="35688"/>
    <lineage>
        <taxon>Eukaryota</taxon>
        <taxon>Rhodophyta</taxon>
        <taxon>Bangiophyceae</taxon>
        <taxon>Porphyridiales</taxon>
        <taxon>Porphyridiaceae</taxon>
        <taxon>Porphyridium</taxon>
    </lineage>
</organism>
<sequence>MAFAVSPPFRLSLGLAARGADRDGADTMRSCPQTRERGVVRHGTSSRGTAFLGRPLQHATLAQLPRGGVKAVTAKGSAQLVMQRQRPRNKTNRMPDKGWDEFNWERPDFGFGDQEDVKRKLPSIPRSKMREWCKRHGLSFRTHVTMRPQRHFPKPWFCTTYVRSKIQSWKTIGDHTSKLGSVDESINKMYRHLLKDKRFKRWDDPLF</sequence>
<evidence type="ECO:0000313" key="2">
    <source>
        <dbReference type="EMBL" id="KAA8495067.1"/>
    </source>
</evidence>
<evidence type="ECO:0000256" key="1">
    <source>
        <dbReference type="SAM" id="MobiDB-lite"/>
    </source>
</evidence>
<gene>
    <name evidence="2" type="ORF">FVE85_3308</name>
</gene>